<dbReference type="AlphaFoldDB" id="A0AA36JJT0"/>
<feature type="binding site" evidence="4">
    <location>
        <position position="207"/>
    </location>
    <ligand>
        <name>Zn(2+)</name>
        <dbReference type="ChEBI" id="CHEBI:29105"/>
        <label>1</label>
    </ligand>
</feature>
<keyword evidence="7" id="KW-1185">Reference proteome</keyword>
<name>A0AA36JJT0_9DINO</name>
<feature type="binding site" evidence="4">
    <location>
        <position position="102"/>
    </location>
    <ligand>
        <name>Zn(2+)</name>
        <dbReference type="ChEBI" id="CHEBI:29105"/>
        <label>2</label>
    </ligand>
</feature>
<dbReference type="InterPro" id="IPR023174">
    <property type="entry name" value="PDEase_CS"/>
</dbReference>
<evidence type="ECO:0000313" key="7">
    <source>
        <dbReference type="Proteomes" id="UP001178507"/>
    </source>
</evidence>
<dbReference type="InterPro" id="IPR023088">
    <property type="entry name" value="PDEase"/>
</dbReference>
<dbReference type="Pfam" id="PF00233">
    <property type="entry name" value="PDEase_I"/>
    <property type="match status" value="1"/>
</dbReference>
<dbReference type="InterPro" id="IPR002073">
    <property type="entry name" value="PDEase_catalytic_dom"/>
</dbReference>
<feature type="binding site" evidence="4">
    <location>
        <position position="65"/>
    </location>
    <ligand>
        <name>Zn(2+)</name>
        <dbReference type="ChEBI" id="CHEBI:29105"/>
        <label>1</label>
    </ligand>
</feature>
<dbReference type="SMART" id="SM00471">
    <property type="entry name" value="HDc"/>
    <property type="match status" value="1"/>
</dbReference>
<dbReference type="Gene3D" id="1.10.1300.10">
    <property type="entry name" value="3'5'-cyclic nucleotide phosphodiesterase, catalytic domain"/>
    <property type="match status" value="1"/>
</dbReference>
<reference evidence="6" key="1">
    <citation type="submission" date="2023-08" db="EMBL/GenBank/DDBJ databases">
        <authorList>
            <person name="Chen Y."/>
            <person name="Shah S."/>
            <person name="Dougan E. K."/>
            <person name="Thang M."/>
            <person name="Chan C."/>
        </authorList>
    </citation>
    <scope>NUCLEOTIDE SEQUENCE</scope>
</reference>
<organism evidence="6 7">
    <name type="scientific">Effrenium voratum</name>
    <dbReference type="NCBI Taxonomy" id="2562239"/>
    <lineage>
        <taxon>Eukaryota</taxon>
        <taxon>Sar</taxon>
        <taxon>Alveolata</taxon>
        <taxon>Dinophyceae</taxon>
        <taxon>Suessiales</taxon>
        <taxon>Symbiodiniaceae</taxon>
        <taxon>Effrenium</taxon>
    </lineage>
</organism>
<dbReference type="PRINTS" id="PR00387">
    <property type="entry name" value="PDIESTERASE1"/>
</dbReference>
<feature type="binding site" evidence="4">
    <location>
        <position position="101"/>
    </location>
    <ligand>
        <name>Zn(2+)</name>
        <dbReference type="ChEBI" id="CHEBI:29105"/>
        <label>1</label>
    </ligand>
</feature>
<sequence length="323" mass="35582">MFSVLSFSFDALSVAPEQRHPVMCSLARRMAVAEKLQVHDSSVDAYLQECLESMPLDNPYHGQSHVLDVLQFLTTLLSETGLEQAMSPLQISVLVLAAAAHDVDHTGTTNNLLAEQGHEFVEESEEGVGAMESHSARRAEVLIEELLLQNATLQRLVRRTIHGTDLAQHGRILENFHAAIQEREPQEFFQDTEHGVLLMQLLLKAADVSNPARPLQTAKAWNSQIYEEFYAEGDQVLSAGGEPNPLHDRRTNNIPKSSAGFINFHVKGIFVALRDFVSLCKEQGIPGIRPEGVEQVLANLDRNAACFAEEAASQKADGVSVRA</sequence>
<comment type="caution">
    <text evidence="6">The sequence shown here is derived from an EMBL/GenBank/DDBJ whole genome shotgun (WGS) entry which is preliminary data.</text>
</comment>
<feature type="binding site" evidence="4">
    <location>
        <position position="102"/>
    </location>
    <ligand>
        <name>Zn(2+)</name>
        <dbReference type="ChEBI" id="CHEBI:29105"/>
        <label>1</label>
    </ligand>
</feature>
<evidence type="ECO:0000256" key="1">
    <source>
        <dbReference type="ARBA" id="ARBA00022723"/>
    </source>
</evidence>
<evidence type="ECO:0000259" key="5">
    <source>
        <dbReference type="PROSITE" id="PS51845"/>
    </source>
</evidence>
<dbReference type="CDD" id="cd00077">
    <property type="entry name" value="HDc"/>
    <property type="match status" value="1"/>
</dbReference>
<feature type="domain" description="PDEase" evidence="5">
    <location>
        <begin position="1"/>
        <end position="314"/>
    </location>
</feature>
<keyword evidence="2" id="KW-0378">Hydrolase</keyword>
<feature type="active site" description="Proton donor" evidence="3">
    <location>
        <position position="61"/>
    </location>
</feature>
<dbReference type="InterPro" id="IPR003607">
    <property type="entry name" value="HD/PDEase_dom"/>
</dbReference>
<dbReference type="InterPro" id="IPR036971">
    <property type="entry name" value="PDEase_catalytic_dom_sf"/>
</dbReference>
<evidence type="ECO:0000256" key="4">
    <source>
        <dbReference type="PIRSR" id="PIRSR623088-3"/>
    </source>
</evidence>
<dbReference type="GO" id="GO:0046872">
    <property type="term" value="F:metal ion binding"/>
    <property type="evidence" value="ECO:0007669"/>
    <property type="project" value="UniProtKB-KW"/>
</dbReference>
<dbReference type="PROSITE" id="PS00126">
    <property type="entry name" value="PDEASE_I_1"/>
    <property type="match status" value="1"/>
</dbReference>
<dbReference type="PANTHER" id="PTHR11347">
    <property type="entry name" value="CYCLIC NUCLEOTIDE PHOSPHODIESTERASE"/>
    <property type="match status" value="1"/>
</dbReference>
<dbReference type="GO" id="GO:0004114">
    <property type="term" value="F:3',5'-cyclic-nucleotide phosphodiesterase activity"/>
    <property type="evidence" value="ECO:0007669"/>
    <property type="project" value="InterPro"/>
</dbReference>
<evidence type="ECO:0000256" key="3">
    <source>
        <dbReference type="PIRSR" id="PIRSR623088-1"/>
    </source>
</evidence>
<keyword evidence="1 4" id="KW-0479">Metal-binding</keyword>
<proteinExistence type="predicted"/>
<evidence type="ECO:0000256" key="2">
    <source>
        <dbReference type="ARBA" id="ARBA00022801"/>
    </source>
</evidence>
<accession>A0AA36JJT0</accession>
<gene>
    <name evidence="6" type="ORF">EVOR1521_LOCUS28286</name>
</gene>
<dbReference type="GO" id="GO:0007165">
    <property type="term" value="P:signal transduction"/>
    <property type="evidence" value="ECO:0007669"/>
    <property type="project" value="InterPro"/>
</dbReference>
<evidence type="ECO:0000313" key="6">
    <source>
        <dbReference type="EMBL" id="CAJ1406288.1"/>
    </source>
</evidence>
<dbReference type="PROSITE" id="PS51845">
    <property type="entry name" value="PDEASE_I_2"/>
    <property type="match status" value="1"/>
</dbReference>
<dbReference type="Proteomes" id="UP001178507">
    <property type="component" value="Unassembled WGS sequence"/>
</dbReference>
<dbReference type="SUPFAM" id="SSF109604">
    <property type="entry name" value="HD-domain/PDEase-like"/>
    <property type="match status" value="1"/>
</dbReference>
<dbReference type="EMBL" id="CAUJNA010003622">
    <property type="protein sequence ID" value="CAJ1406288.1"/>
    <property type="molecule type" value="Genomic_DNA"/>
</dbReference>
<protein>
    <recommendedName>
        <fullName evidence="5">PDEase domain-containing protein</fullName>
    </recommendedName>
</protein>